<name>A0AAW1WLS4_RUBAR</name>
<evidence type="ECO:0000256" key="3">
    <source>
        <dbReference type="ARBA" id="ARBA00022833"/>
    </source>
</evidence>
<feature type="domain" description="B box-type" evidence="5">
    <location>
        <begin position="43"/>
        <end position="85"/>
    </location>
</feature>
<comment type="caution">
    <text evidence="6">The sequence shown here is derived from an EMBL/GenBank/DDBJ whole genome shotgun (WGS) entry which is preliminary data.</text>
</comment>
<reference evidence="6 7" key="1">
    <citation type="journal article" date="2023" name="G3 (Bethesda)">
        <title>A chromosome-length genome assembly and annotation of blackberry (Rubus argutus, cv. 'Hillquist').</title>
        <authorList>
            <person name="Bruna T."/>
            <person name="Aryal R."/>
            <person name="Dudchenko O."/>
            <person name="Sargent D.J."/>
            <person name="Mead D."/>
            <person name="Buti M."/>
            <person name="Cavallini A."/>
            <person name="Hytonen T."/>
            <person name="Andres J."/>
            <person name="Pham M."/>
            <person name="Weisz D."/>
            <person name="Mascagni F."/>
            <person name="Usai G."/>
            <person name="Natali L."/>
            <person name="Bassil N."/>
            <person name="Fernandez G.E."/>
            <person name="Lomsadze A."/>
            <person name="Armour M."/>
            <person name="Olukolu B."/>
            <person name="Poorten T."/>
            <person name="Britton C."/>
            <person name="Davik J."/>
            <person name="Ashrafi H."/>
            <person name="Aiden E.L."/>
            <person name="Borodovsky M."/>
            <person name="Worthington M."/>
        </authorList>
    </citation>
    <scope>NUCLEOTIDE SEQUENCE [LARGE SCALE GENOMIC DNA]</scope>
    <source>
        <strain evidence="6">PI 553951</strain>
    </source>
</reference>
<feature type="domain" description="B box-type" evidence="5">
    <location>
        <begin position="5"/>
        <end position="47"/>
    </location>
</feature>
<sequence length="240" mass="26867">MGSWCQVCNSKVAALYCTADLAKLCLLCDRDIHSANALSLRHTRSQVCDNCRAQAASVVCFSHNISLCQTCDRHSHCSSADRTPVQGFTGCPSTIELASVLGFDLGSQAQNFNLSLDDGHNKLFKQSLGRPKDEVYEQLVEMRMRALALSAQQQQQQVEDAASYSFISIDQARRPPPGQVLASEIHLNSNIEVVTDGRRSRCNAILRYNNKKNNKKKTSRQADILYIVNFFKFSFNIYKH</sequence>
<dbReference type="PROSITE" id="PS50119">
    <property type="entry name" value="ZF_BBOX"/>
    <property type="match status" value="2"/>
</dbReference>
<dbReference type="InterPro" id="IPR000315">
    <property type="entry name" value="Znf_B-box"/>
</dbReference>
<gene>
    <name evidence="6" type="ORF">M0R45_033888</name>
</gene>
<evidence type="ECO:0000259" key="5">
    <source>
        <dbReference type="PROSITE" id="PS50119"/>
    </source>
</evidence>
<protein>
    <recommendedName>
        <fullName evidence="5">B box-type domain-containing protein</fullName>
    </recommendedName>
</protein>
<keyword evidence="7" id="KW-1185">Reference proteome</keyword>
<dbReference type="CDD" id="cd19821">
    <property type="entry name" value="Bbox1_BBX-like"/>
    <property type="match status" value="1"/>
</dbReference>
<dbReference type="EMBL" id="JBEDUW010000006">
    <property type="protein sequence ID" value="KAK9925567.1"/>
    <property type="molecule type" value="Genomic_DNA"/>
</dbReference>
<dbReference type="SMART" id="SM00336">
    <property type="entry name" value="BBOX"/>
    <property type="match status" value="1"/>
</dbReference>
<dbReference type="PANTHER" id="PTHR31717:SF45">
    <property type="entry name" value="ZINC FINGER PROTEIN CONSTANS-LIKE 14-RELATED"/>
    <property type="match status" value="1"/>
</dbReference>
<dbReference type="AlphaFoldDB" id="A0AAW1WLS4"/>
<keyword evidence="1" id="KW-0479">Metal-binding</keyword>
<dbReference type="Proteomes" id="UP001457282">
    <property type="component" value="Unassembled WGS sequence"/>
</dbReference>
<dbReference type="GO" id="GO:0008270">
    <property type="term" value="F:zinc ion binding"/>
    <property type="evidence" value="ECO:0007669"/>
    <property type="project" value="UniProtKB-KW"/>
</dbReference>
<evidence type="ECO:0000313" key="7">
    <source>
        <dbReference type="Proteomes" id="UP001457282"/>
    </source>
</evidence>
<evidence type="ECO:0000256" key="1">
    <source>
        <dbReference type="ARBA" id="ARBA00022723"/>
    </source>
</evidence>
<evidence type="ECO:0000256" key="4">
    <source>
        <dbReference type="PROSITE-ProRule" id="PRU00024"/>
    </source>
</evidence>
<proteinExistence type="predicted"/>
<accession>A0AAW1WLS4</accession>
<organism evidence="6 7">
    <name type="scientific">Rubus argutus</name>
    <name type="common">Southern blackberry</name>
    <dbReference type="NCBI Taxonomy" id="59490"/>
    <lineage>
        <taxon>Eukaryota</taxon>
        <taxon>Viridiplantae</taxon>
        <taxon>Streptophyta</taxon>
        <taxon>Embryophyta</taxon>
        <taxon>Tracheophyta</taxon>
        <taxon>Spermatophyta</taxon>
        <taxon>Magnoliopsida</taxon>
        <taxon>eudicotyledons</taxon>
        <taxon>Gunneridae</taxon>
        <taxon>Pentapetalae</taxon>
        <taxon>rosids</taxon>
        <taxon>fabids</taxon>
        <taxon>Rosales</taxon>
        <taxon>Rosaceae</taxon>
        <taxon>Rosoideae</taxon>
        <taxon>Rosoideae incertae sedis</taxon>
        <taxon>Rubus</taxon>
    </lineage>
</organism>
<evidence type="ECO:0000256" key="2">
    <source>
        <dbReference type="ARBA" id="ARBA00022771"/>
    </source>
</evidence>
<dbReference type="PANTHER" id="PTHR31717">
    <property type="entry name" value="ZINC FINGER PROTEIN CONSTANS-LIKE 10"/>
    <property type="match status" value="1"/>
</dbReference>
<dbReference type="InterPro" id="IPR049808">
    <property type="entry name" value="CONSTANS-like_Bbox1"/>
</dbReference>
<evidence type="ECO:0000313" key="6">
    <source>
        <dbReference type="EMBL" id="KAK9925567.1"/>
    </source>
</evidence>
<keyword evidence="3" id="KW-0862">Zinc</keyword>
<keyword evidence="2 4" id="KW-0863">Zinc-finger</keyword>